<dbReference type="CDD" id="cd16833">
    <property type="entry name" value="YfiH"/>
    <property type="match status" value="1"/>
</dbReference>
<comment type="caution">
    <text evidence="11">The sequence shown here is derived from an EMBL/GenBank/DDBJ whole genome shotgun (WGS) entry which is preliminary data.</text>
</comment>
<dbReference type="NCBIfam" id="TIGR00726">
    <property type="entry name" value="peptidoglycan editing factor PgeF"/>
    <property type="match status" value="1"/>
</dbReference>
<dbReference type="Proteomes" id="UP000322454">
    <property type="component" value="Unassembled WGS sequence"/>
</dbReference>
<comment type="catalytic activity">
    <reaction evidence="7">
        <text>adenosine + H2O + H(+) = inosine + NH4(+)</text>
        <dbReference type="Rhea" id="RHEA:24408"/>
        <dbReference type="ChEBI" id="CHEBI:15377"/>
        <dbReference type="ChEBI" id="CHEBI:15378"/>
        <dbReference type="ChEBI" id="CHEBI:16335"/>
        <dbReference type="ChEBI" id="CHEBI:17596"/>
        <dbReference type="ChEBI" id="CHEBI:28938"/>
        <dbReference type="EC" id="3.5.4.4"/>
    </reaction>
    <physiologicalReaction direction="left-to-right" evidence="7">
        <dbReference type="Rhea" id="RHEA:24409"/>
    </physiologicalReaction>
</comment>
<dbReference type="SUPFAM" id="SSF64438">
    <property type="entry name" value="CNF1/YfiH-like putative cysteine hydrolases"/>
    <property type="match status" value="1"/>
</dbReference>
<reference evidence="11 12" key="1">
    <citation type="submission" date="2019-01" db="EMBL/GenBank/DDBJ databases">
        <title>Insights into ecological role of a new deltaproteobacterial order Candidatus Sinidesulfobacterales (Sva0485) by metagenomics and metatranscriptomics.</title>
        <authorList>
            <person name="Tan S."/>
            <person name="Liu J."/>
            <person name="Fang Y."/>
            <person name="Hedlund B."/>
            <person name="Lian Z.-H."/>
            <person name="Huang L.-Y."/>
            <person name="Li J.-T."/>
            <person name="Huang L.-N."/>
            <person name="Li W.-J."/>
            <person name="Jiang H.-C."/>
            <person name="Dong H.-L."/>
            <person name="Shu W.-S."/>
        </authorList>
    </citation>
    <scope>NUCLEOTIDE SEQUENCE [LARGE SCALE GENOMIC DNA]</scope>
    <source>
        <strain evidence="11">AP4</strain>
    </source>
</reference>
<comment type="similarity">
    <text evidence="2 10">Belongs to the purine nucleoside phosphorylase YfiH/LACC1 family.</text>
</comment>
<evidence type="ECO:0000256" key="6">
    <source>
        <dbReference type="ARBA" id="ARBA00022833"/>
    </source>
</evidence>
<keyword evidence="4" id="KW-0479">Metal-binding</keyword>
<accession>A0A520XEN0</accession>
<sequence length="251" mass="28495">MIYKLNKNDLNLEEFGVKYGFLNGSIDFNPANPASGSARKEFLNIVSEDYLYEVKQTHGININVLDEKFKENEKNIRNFFDYGDADGVFTGRKGIVLCIRTADCVPVLFACFTGKTVAAVGAVHWGWKGTYGGIVRNALYIMTNRFNINAGSILAVIGPSICKKCYEVKEDFLNLFLKQNNLNIKFFKQNADEGKIFFDLKAYIKNELILNGLSGKNVYDINKCTLENEDFFSYRRNKTDKRQVSFISIAN</sequence>
<dbReference type="EMBL" id="SHMQ01000009">
    <property type="protein sequence ID" value="RZV39555.1"/>
    <property type="molecule type" value="Genomic_DNA"/>
</dbReference>
<gene>
    <name evidence="11" type="primary">pgeF</name>
    <name evidence="11" type="ORF">EVJ48_04230</name>
</gene>
<evidence type="ECO:0000256" key="5">
    <source>
        <dbReference type="ARBA" id="ARBA00022801"/>
    </source>
</evidence>
<dbReference type="InterPro" id="IPR003730">
    <property type="entry name" value="Cu_polyphenol_OxRdtase"/>
</dbReference>
<comment type="catalytic activity">
    <reaction evidence="9">
        <text>S-methyl-5'-thioadenosine + phosphate = 5-(methylsulfanyl)-alpha-D-ribose 1-phosphate + adenine</text>
        <dbReference type="Rhea" id="RHEA:11852"/>
        <dbReference type="ChEBI" id="CHEBI:16708"/>
        <dbReference type="ChEBI" id="CHEBI:17509"/>
        <dbReference type="ChEBI" id="CHEBI:43474"/>
        <dbReference type="ChEBI" id="CHEBI:58533"/>
        <dbReference type="EC" id="2.4.2.28"/>
    </reaction>
    <physiologicalReaction direction="left-to-right" evidence="9">
        <dbReference type="Rhea" id="RHEA:11853"/>
    </physiologicalReaction>
</comment>
<name>A0A520XEN0_9DELT</name>
<dbReference type="Pfam" id="PF02578">
    <property type="entry name" value="Cu-oxidase_4"/>
    <property type="match status" value="1"/>
</dbReference>
<dbReference type="PANTHER" id="PTHR30616">
    <property type="entry name" value="UNCHARACTERIZED PROTEIN YFIH"/>
    <property type="match status" value="1"/>
</dbReference>
<keyword evidence="6" id="KW-0862">Zinc</keyword>
<organism evidence="11 12">
    <name type="scientific">Candidatus Acidulodesulfobacterium acidiphilum</name>
    <dbReference type="NCBI Taxonomy" id="2597224"/>
    <lineage>
        <taxon>Bacteria</taxon>
        <taxon>Deltaproteobacteria</taxon>
        <taxon>Candidatus Acidulodesulfobacterales</taxon>
        <taxon>Candidatus Acidulodesulfobacterium</taxon>
    </lineage>
</organism>
<evidence type="ECO:0000256" key="7">
    <source>
        <dbReference type="ARBA" id="ARBA00047989"/>
    </source>
</evidence>
<dbReference type="AlphaFoldDB" id="A0A520XEN0"/>
<evidence type="ECO:0000313" key="12">
    <source>
        <dbReference type="Proteomes" id="UP000322454"/>
    </source>
</evidence>
<proteinExistence type="inferred from homology"/>
<keyword evidence="5" id="KW-0378">Hydrolase</keyword>
<comment type="catalytic activity">
    <reaction evidence="1">
        <text>inosine + phosphate = alpha-D-ribose 1-phosphate + hypoxanthine</text>
        <dbReference type="Rhea" id="RHEA:27646"/>
        <dbReference type="ChEBI" id="CHEBI:17368"/>
        <dbReference type="ChEBI" id="CHEBI:17596"/>
        <dbReference type="ChEBI" id="CHEBI:43474"/>
        <dbReference type="ChEBI" id="CHEBI:57720"/>
        <dbReference type="EC" id="2.4.2.1"/>
    </reaction>
    <physiologicalReaction direction="left-to-right" evidence="1">
        <dbReference type="Rhea" id="RHEA:27647"/>
    </physiologicalReaction>
</comment>
<dbReference type="InterPro" id="IPR011324">
    <property type="entry name" value="Cytotoxic_necrot_fac-like_cat"/>
</dbReference>
<evidence type="ECO:0000256" key="2">
    <source>
        <dbReference type="ARBA" id="ARBA00007353"/>
    </source>
</evidence>
<keyword evidence="3" id="KW-0808">Transferase</keyword>
<evidence type="ECO:0000256" key="3">
    <source>
        <dbReference type="ARBA" id="ARBA00022679"/>
    </source>
</evidence>
<evidence type="ECO:0000256" key="4">
    <source>
        <dbReference type="ARBA" id="ARBA00022723"/>
    </source>
</evidence>
<dbReference type="GO" id="GO:0005507">
    <property type="term" value="F:copper ion binding"/>
    <property type="evidence" value="ECO:0007669"/>
    <property type="project" value="TreeGrafter"/>
</dbReference>
<dbReference type="PANTHER" id="PTHR30616:SF2">
    <property type="entry name" value="PURINE NUCLEOSIDE PHOSPHORYLASE LACC1"/>
    <property type="match status" value="1"/>
</dbReference>
<evidence type="ECO:0000256" key="9">
    <source>
        <dbReference type="ARBA" id="ARBA00049893"/>
    </source>
</evidence>
<dbReference type="Gene3D" id="3.60.140.10">
    <property type="entry name" value="CNF1/YfiH-like putative cysteine hydrolases"/>
    <property type="match status" value="1"/>
</dbReference>
<protein>
    <recommendedName>
        <fullName evidence="10">Purine nucleoside phosphorylase</fullName>
    </recommendedName>
</protein>
<evidence type="ECO:0000256" key="1">
    <source>
        <dbReference type="ARBA" id="ARBA00000553"/>
    </source>
</evidence>
<dbReference type="InterPro" id="IPR038371">
    <property type="entry name" value="Cu_polyphenol_OxRdtase_sf"/>
</dbReference>
<evidence type="ECO:0000256" key="8">
    <source>
        <dbReference type="ARBA" id="ARBA00048968"/>
    </source>
</evidence>
<dbReference type="GO" id="GO:0016787">
    <property type="term" value="F:hydrolase activity"/>
    <property type="evidence" value="ECO:0007669"/>
    <property type="project" value="UniProtKB-KW"/>
</dbReference>
<evidence type="ECO:0000313" key="11">
    <source>
        <dbReference type="EMBL" id="RZV39555.1"/>
    </source>
</evidence>
<comment type="catalytic activity">
    <reaction evidence="8">
        <text>adenosine + phosphate = alpha-D-ribose 1-phosphate + adenine</text>
        <dbReference type="Rhea" id="RHEA:27642"/>
        <dbReference type="ChEBI" id="CHEBI:16335"/>
        <dbReference type="ChEBI" id="CHEBI:16708"/>
        <dbReference type="ChEBI" id="CHEBI:43474"/>
        <dbReference type="ChEBI" id="CHEBI:57720"/>
        <dbReference type="EC" id="2.4.2.1"/>
    </reaction>
    <physiologicalReaction direction="left-to-right" evidence="8">
        <dbReference type="Rhea" id="RHEA:27643"/>
    </physiologicalReaction>
</comment>
<evidence type="ECO:0000256" key="10">
    <source>
        <dbReference type="RuleBase" id="RU361274"/>
    </source>
</evidence>
<dbReference type="GO" id="GO:0017061">
    <property type="term" value="F:S-methyl-5-thioadenosine phosphorylase activity"/>
    <property type="evidence" value="ECO:0007669"/>
    <property type="project" value="UniProtKB-EC"/>
</dbReference>